<dbReference type="Proteomes" id="UP000828390">
    <property type="component" value="Unassembled WGS sequence"/>
</dbReference>
<evidence type="ECO:0000313" key="4">
    <source>
        <dbReference type="EMBL" id="KAH3706789.1"/>
    </source>
</evidence>
<evidence type="ECO:0000256" key="1">
    <source>
        <dbReference type="ARBA" id="ARBA00023157"/>
    </source>
</evidence>
<dbReference type="EMBL" id="JAIWYP010000014">
    <property type="protein sequence ID" value="KAH3706789.1"/>
    <property type="molecule type" value="Genomic_DNA"/>
</dbReference>
<dbReference type="InterPro" id="IPR050111">
    <property type="entry name" value="C-type_lectin/snaclec_domain"/>
</dbReference>
<dbReference type="InterPro" id="IPR016187">
    <property type="entry name" value="CTDL_fold"/>
</dbReference>
<dbReference type="SMART" id="SM00034">
    <property type="entry name" value="CLECT"/>
    <property type="match status" value="1"/>
</dbReference>
<feature type="domain" description="C-type lectin" evidence="3">
    <location>
        <begin position="75"/>
        <end position="193"/>
    </location>
</feature>
<dbReference type="CDD" id="cd00037">
    <property type="entry name" value="CLECT"/>
    <property type="match status" value="1"/>
</dbReference>
<feature type="signal peptide" evidence="2">
    <location>
        <begin position="1"/>
        <end position="22"/>
    </location>
</feature>
<dbReference type="InterPro" id="IPR001304">
    <property type="entry name" value="C-type_lectin-like"/>
</dbReference>
<dbReference type="InterPro" id="IPR018378">
    <property type="entry name" value="C-type_lectin_CS"/>
</dbReference>
<accession>A0A9D4BSM6</accession>
<sequence length="196" mass="22661">MQYVFVRLLILQWSLITCYVASQTADDVKNLTTTLYKSAEYNKKVRPLKDQNEAVVVGTDLILDAGDCPSGWLSRQDSCYKWNSSNWMTFDQAKDYCSSLGAHVLYIDKEEENDVAAFVLNATTVPGAWVWIGVNFTDERWISSINNRLVTYFNWRVGEPDRLDDQFCVSIHEGYQWRWSNVRCTEISHAICEIDM</sequence>
<keyword evidence="5" id="KW-1185">Reference proteome</keyword>
<keyword evidence="2" id="KW-0732">Signal</keyword>
<keyword evidence="1" id="KW-1015">Disulfide bond</keyword>
<dbReference type="InterPro" id="IPR016186">
    <property type="entry name" value="C-type_lectin-like/link_sf"/>
</dbReference>
<gene>
    <name evidence="4" type="ORF">DPMN_066179</name>
</gene>
<protein>
    <recommendedName>
        <fullName evidence="3">C-type lectin domain-containing protein</fullName>
    </recommendedName>
</protein>
<dbReference type="PANTHER" id="PTHR22803">
    <property type="entry name" value="MANNOSE, PHOSPHOLIPASE, LECTIN RECEPTOR RELATED"/>
    <property type="match status" value="1"/>
</dbReference>
<dbReference type="SUPFAM" id="SSF56436">
    <property type="entry name" value="C-type lectin-like"/>
    <property type="match status" value="1"/>
</dbReference>
<dbReference type="AlphaFoldDB" id="A0A9D4BSM6"/>
<dbReference type="Gene3D" id="3.10.100.10">
    <property type="entry name" value="Mannose-Binding Protein A, subunit A"/>
    <property type="match status" value="1"/>
</dbReference>
<comment type="caution">
    <text evidence="4">The sequence shown here is derived from an EMBL/GenBank/DDBJ whole genome shotgun (WGS) entry which is preliminary data.</text>
</comment>
<evidence type="ECO:0000313" key="5">
    <source>
        <dbReference type="Proteomes" id="UP000828390"/>
    </source>
</evidence>
<reference evidence="4" key="2">
    <citation type="submission" date="2020-11" db="EMBL/GenBank/DDBJ databases">
        <authorList>
            <person name="McCartney M.A."/>
            <person name="Auch B."/>
            <person name="Kono T."/>
            <person name="Mallez S."/>
            <person name="Becker A."/>
            <person name="Gohl D.M."/>
            <person name="Silverstein K.A.T."/>
            <person name="Koren S."/>
            <person name="Bechman K.B."/>
            <person name="Herman A."/>
            <person name="Abrahante J.E."/>
            <person name="Garbe J."/>
        </authorList>
    </citation>
    <scope>NUCLEOTIDE SEQUENCE</scope>
    <source>
        <strain evidence="4">Duluth1</strain>
        <tissue evidence="4">Whole animal</tissue>
    </source>
</reference>
<name>A0A9D4BSM6_DREPO</name>
<evidence type="ECO:0000256" key="2">
    <source>
        <dbReference type="SAM" id="SignalP"/>
    </source>
</evidence>
<dbReference type="PROSITE" id="PS00615">
    <property type="entry name" value="C_TYPE_LECTIN_1"/>
    <property type="match status" value="1"/>
</dbReference>
<proteinExistence type="predicted"/>
<evidence type="ECO:0000259" key="3">
    <source>
        <dbReference type="PROSITE" id="PS50041"/>
    </source>
</evidence>
<organism evidence="4 5">
    <name type="scientific">Dreissena polymorpha</name>
    <name type="common">Zebra mussel</name>
    <name type="synonym">Mytilus polymorpha</name>
    <dbReference type="NCBI Taxonomy" id="45954"/>
    <lineage>
        <taxon>Eukaryota</taxon>
        <taxon>Metazoa</taxon>
        <taxon>Spiralia</taxon>
        <taxon>Lophotrochozoa</taxon>
        <taxon>Mollusca</taxon>
        <taxon>Bivalvia</taxon>
        <taxon>Autobranchia</taxon>
        <taxon>Heteroconchia</taxon>
        <taxon>Euheterodonta</taxon>
        <taxon>Imparidentia</taxon>
        <taxon>Neoheterodontei</taxon>
        <taxon>Myida</taxon>
        <taxon>Dreissenoidea</taxon>
        <taxon>Dreissenidae</taxon>
        <taxon>Dreissena</taxon>
    </lineage>
</organism>
<dbReference type="PROSITE" id="PS50041">
    <property type="entry name" value="C_TYPE_LECTIN_2"/>
    <property type="match status" value="1"/>
</dbReference>
<reference evidence="4" key="1">
    <citation type="journal article" date="2019" name="bioRxiv">
        <title>The Genome of the Zebra Mussel, Dreissena polymorpha: A Resource for Invasive Species Research.</title>
        <authorList>
            <person name="McCartney M.A."/>
            <person name="Auch B."/>
            <person name="Kono T."/>
            <person name="Mallez S."/>
            <person name="Zhang Y."/>
            <person name="Obille A."/>
            <person name="Becker A."/>
            <person name="Abrahante J.E."/>
            <person name="Garbe J."/>
            <person name="Badalamenti J.P."/>
            <person name="Herman A."/>
            <person name="Mangelson H."/>
            <person name="Liachko I."/>
            <person name="Sullivan S."/>
            <person name="Sone E.D."/>
            <person name="Koren S."/>
            <person name="Silverstein K.A.T."/>
            <person name="Beckman K.B."/>
            <person name="Gohl D.M."/>
        </authorList>
    </citation>
    <scope>NUCLEOTIDE SEQUENCE</scope>
    <source>
        <strain evidence="4">Duluth1</strain>
        <tissue evidence="4">Whole animal</tissue>
    </source>
</reference>
<dbReference type="Pfam" id="PF00059">
    <property type="entry name" value="Lectin_C"/>
    <property type="match status" value="1"/>
</dbReference>
<feature type="chain" id="PRO_5039324968" description="C-type lectin domain-containing protein" evidence="2">
    <location>
        <begin position="23"/>
        <end position="196"/>
    </location>
</feature>